<evidence type="ECO:0000256" key="2">
    <source>
        <dbReference type="ARBA" id="ARBA00022737"/>
    </source>
</evidence>
<keyword evidence="3" id="KW-0611">Plant defense</keyword>
<dbReference type="Pfam" id="PF01582">
    <property type="entry name" value="TIR"/>
    <property type="match status" value="1"/>
</dbReference>
<dbReference type="Gene3D" id="1.10.8.430">
    <property type="entry name" value="Helical domain of apoptotic protease-activating factors"/>
    <property type="match status" value="1"/>
</dbReference>
<comment type="caution">
    <text evidence="6">The sequence shown here is derived from an EMBL/GenBank/DDBJ whole genome shotgun (WGS) entry which is preliminary data.</text>
</comment>
<keyword evidence="4" id="KW-0520">NAD</keyword>
<dbReference type="InterPro" id="IPR027417">
    <property type="entry name" value="P-loop_NTPase"/>
</dbReference>
<dbReference type="InterPro" id="IPR002182">
    <property type="entry name" value="NB-ARC"/>
</dbReference>
<evidence type="ECO:0000256" key="1">
    <source>
        <dbReference type="ARBA" id="ARBA00022614"/>
    </source>
</evidence>
<organism evidence="6 7">
    <name type="scientific">Deinandra increscens subsp. villosa</name>
    <dbReference type="NCBI Taxonomy" id="3103831"/>
    <lineage>
        <taxon>Eukaryota</taxon>
        <taxon>Viridiplantae</taxon>
        <taxon>Streptophyta</taxon>
        <taxon>Embryophyta</taxon>
        <taxon>Tracheophyta</taxon>
        <taxon>Spermatophyta</taxon>
        <taxon>Magnoliopsida</taxon>
        <taxon>eudicotyledons</taxon>
        <taxon>Gunneridae</taxon>
        <taxon>Pentapetalae</taxon>
        <taxon>asterids</taxon>
        <taxon>campanulids</taxon>
        <taxon>Asterales</taxon>
        <taxon>Asteraceae</taxon>
        <taxon>Asteroideae</taxon>
        <taxon>Heliantheae alliance</taxon>
        <taxon>Madieae</taxon>
        <taxon>Madiinae</taxon>
        <taxon>Deinandra</taxon>
    </lineage>
</organism>
<dbReference type="Pfam" id="PF00931">
    <property type="entry name" value="NB-ARC"/>
    <property type="match status" value="1"/>
</dbReference>
<sequence length="862" mass="98825">MVVFTKLPRGSSSSSSTHNHTYKYDVFLSFRGADTRNRFTDHLYNALLEASINTFLDDEEIETGEPLKPELESAIQSSKASIIVLSKNYAFSTWCLDELVLILDQNTNRKQIVIPIFYDVEPTDVRKQQNSFGKAMEKHKLRMEEEKDAEKRNELAEKMELWKRALTQVADLKGEVAEGRKETELIKEVVNNIHSRVCLPLHNTSPVLIGMDYDIKFISSWLTDGSCYTTDILTIVGMSGIGKTSLAKYVFQLHSSKFHKSSFIEGINTKCKEKFNGLLDLQKQLHWDISKRNRLQVNDVSVYTSKIENALACTMVFIVLDDIDSLDQLDSLLGNKGLHPGSKIIITTKDASLTERCALFDLQVQPNPTKVLLNGLYESESLELFCIHAFKSCKPKKDYEEVSKKLVKYCDGHPLALQVLGRSLHKRGVAYWEACIKGLKKEPHPSIKKVLHISFDSLPSGDIELFKHIACFFVGKDIYLCETILNACDIETRSGITNLNDRCLLDIKWDNTLMMHSLIQEIGRDLVREESPLKPWKRSRLWCHEESFKVLRQRKGNGNLLGLALDMRMLDGKKLNGPFKLKTSSLSNMDNVMLLQLDYVQLNGKFENFPEELRWLCMHGFPLKSIRLDFPIENLVALDMSYSNIESFDMSSDSSQPPAKRQKMYYEFEIFSMFFLGDEIPNWISCRSKGPSISYTIPSSPKKLRGLNFCCVETHSRENFQLPMIQISNISKNHTWTYHHYSKGVDLGEKSLTLLSHWMFGPNEMEGGDQVTVIVYHHVYSSLEQFTMECGIGVVYEEEKEDDVLSYYKSWNHIIGGDLSPFQLTTGEYFLDNEEFTPSREDYEFPSIDDGGSFKGRCHFYK</sequence>
<dbReference type="GO" id="GO:0007165">
    <property type="term" value="P:signal transduction"/>
    <property type="evidence" value="ECO:0007669"/>
    <property type="project" value="InterPro"/>
</dbReference>
<evidence type="ECO:0000256" key="4">
    <source>
        <dbReference type="ARBA" id="ARBA00023027"/>
    </source>
</evidence>
<gene>
    <name evidence="6" type="ORF">SSX86_030907</name>
</gene>
<dbReference type="Pfam" id="PF23282">
    <property type="entry name" value="WHD_ROQ1"/>
    <property type="match status" value="1"/>
</dbReference>
<evidence type="ECO:0000313" key="6">
    <source>
        <dbReference type="EMBL" id="KAK9050123.1"/>
    </source>
</evidence>
<dbReference type="PANTHER" id="PTHR11017:SF313">
    <property type="entry name" value="TIR DOMAIN, P-LOOP CONTAINING NUCLEOSIDE TRIPHOSPHATE HYDROLASE"/>
    <property type="match status" value="1"/>
</dbReference>
<dbReference type="EMBL" id="JBCNJP010003267">
    <property type="protein sequence ID" value="KAK9050123.1"/>
    <property type="molecule type" value="Genomic_DNA"/>
</dbReference>
<dbReference type="SMART" id="SM00255">
    <property type="entry name" value="TIR"/>
    <property type="match status" value="1"/>
</dbReference>
<dbReference type="InterPro" id="IPR036390">
    <property type="entry name" value="WH_DNA-bd_sf"/>
</dbReference>
<dbReference type="InterPro" id="IPR044974">
    <property type="entry name" value="Disease_R_plants"/>
</dbReference>
<dbReference type="InterPro" id="IPR058192">
    <property type="entry name" value="WHD_ROQ1-like"/>
</dbReference>
<dbReference type="PROSITE" id="PS50104">
    <property type="entry name" value="TIR"/>
    <property type="match status" value="1"/>
</dbReference>
<evidence type="ECO:0000259" key="5">
    <source>
        <dbReference type="PROSITE" id="PS50104"/>
    </source>
</evidence>
<dbReference type="AlphaFoldDB" id="A0AAP0CAW9"/>
<dbReference type="PRINTS" id="PR00364">
    <property type="entry name" value="DISEASERSIST"/>
</dbReference>
<proteinExistence type="predicted"/>
<keyword evidence="1" id="KW-0433">Leucine-rich repeat</keyword>
<dbReference type="SUPFAM" id="SSF46785">
    <property type="entry name" value="Winged helix' DNA-binding domain"/>
    <property type="match status" value="1"/>
</dbReference>
<feature type="domain" description="TIR" evidence="5">
    <location>
        <begin position="22"/>
        <end position="197"/>
    </location>
</feature>
<evidence type="ECO:0000313" key="7">
    <source>
        <dbReference type="Proteomes" id="UP001408789"/>
    </source>
</evidence>
<dbReference type="Proteomes" id="UP001408789">
    <property type="component" value="Unassembled WGS sequence"/>
</dbReference>
<name>A0AAP0CAW9_9ASTR</name>
<reference evidence="6 7" key="1">
    <citation type="submission" date="2024-04" db="EMBL/GenBank/DDBJ databases">
        <title>The reference genome of an endangered Asteraceae, Deinandra increscens subsp. villosa, native to the Central Coast of California.</title>
        <authorList>
            <person name="Guilliams M."/>
            <person name="Hasenstab-Lehman K."/>
            <person name="Meyer R."/>
            <person name="Mcevoy S."/>
        </authorList>
    </citation>
    <scope>NUCLEOTIDE SEQUENCE [LARGE SCALE GENOMIC DNA]</scope>
    <source>
        <tissue evidence="6">Leaf</tissue>
    </source>
</reference>
<dbReference type="GO" id="GO:0006952">
    <property type="term" value="P:defense response"/>
    <property type="evidence" value="ECO:0007669"/>
    <property type="project" value="UniProtKB-KW"/>
</dbReference>
<accession>A0AAP0CAW9</accession>
<dbReference type="SUPFAM" id="SSF52540">
    <property type="entry name" value="P-loop containing nucleoside triphosphate hydrolases"/>
    <property type="match status" value="1"/>
</dbReference>
<dbReference type="SUPFAM" id="SSF52200">
    <property type="entry name" value="Toll/Interleukin receptor TIR domain"/>
    <property type="match status" value="1"/>
</dbReference>
<dbReference type="GO" id="GO:0043531">
    <property type="term" value="F:ADP binding"/>
    <property type="evidence" value="ECO:0007669"/>
    <property type="project" value="InterPro"/>
</dbReference>
<dbReference type="PANTHER" id="PTHR11017">
    <property type="entry name" value="LEUCINE-RICH REPEAT-CONTAINING PROTEIN"/>
    <property type="match status" value="1"/>
</dbReference>
<keyword evidence="7" id="KW-1185">Reference proteome</keyword>
<dbReference type="InterPro" id="IPR035897">
    <property type="entry name" value="Toll_tir_struct_dom_sf"/>
</dbReference>
<dbReference type="FunFam" id="3.40.50.10140:FF:000007">
    <property type="entry name" value="Disease resistance protein (TIR-NBS-LRR class)"/>
    <property type="match status" value="1"/>
</dbReference>
<dbReference type="Gene3D" id="3.40.50.300">
    <property type="entry name" value="P-loop containing nucleotide triphosphate hydrolases"/>
    <property type="match status" value="1"/>
</dbReference>
<protein>
    <recommendedName>
        <fullName evidence="5">TIR domain-containing protein</fullName>
    </recommendedName>
</protein>
<dbReference type="InterPro" id="IPR000157">
    <property type="entry name" value="TIR_dom"/>
</dbReference>
<keyword evidence="2" id="KW-0677">Repeat</keyword>
<dbReference type="Gene3D" id="3.40.50.10140">
    <property type="entry name" value="Toll/interleukin-1 receptor homology (TIR) domain"/>
    <property type="match status" value="1"/>
</dbReference>
<dbReference type="InterPro" id="IPR042197">
    <property type="entry name" value="Apaf_helical"/>
</dbReference>
<evidence type="ECO:0000256" key="3">
    <source>
        <dbReference type="ARBA" id="ARBA00022821"/>
    </source>
</evidence>